<evidence type="ECO:0000313" key="1">
    <source>
        <dbReference type="EMBL" id="RIX30557.1"/>
    </source>
</evidence>
<name>A0A3A1U527_9MICO</name>
<gene>
    <name evidence="1" type="ORF">D1781_03825</name>
</gene>
<dbReference type="Pfam" id="PF08002">
    <property type="entry name" value="DUF1697"/>
    <property type="match status" value="1"/>
</dbReference>
<comment type="caution">
    <text evidence="1">The sequence shown here is derived from an EMBL/GenBank/DDBJ whole genome shotgun (WGS) entry which is preliminary data.</text>
</comment>
<evidence type="ECO:0000313" key="2">
    <source>
        <dbReference type="Proteomes" id="UP000265742"/>
    </source>
</evidence>
<dbReference type="InterPro" id="IPR012545">
    <property type="entry name" value="DUF1697"/>
</dbReference>
<dbReference type="AlphaFoldDB" id="A0A3A1U527"/>
<dbReference type="PIRSF" id="PIRSF008502">
    <property type="entry name" value="UCP008502"/>
    <property type="match status" value="1"/>
</dbReference>
<keyword evidence="2" id="KW-1185">Reference proteome</keyword>
<reference evidence="2" key="1">
    <citation type="submission" date="2018-09" db="EMBL/GenBank/DDBJ databases">
        <authorList>
            <person name="Kim I."/>
        </authorList>
    </citation>
    <scope>NUCLEOTIDE SEQUENCE [LARGE SCALE GENOMIC DNA]</scope>
    <source>
        <strain evidence="2">DD4a</strain>
    </source>
</reference>
<dbReference type="OrthoDB" id="9806494at2"/>
<dbReference type="PANTHER" id="PTHR36439">
    <property type="entry name" value="BLL4334 PROTEIN"/>
    <property type="match status" value="1"/>
</dbReference>
<accession>A0A3A1U527</accession>
<dbReference type="Proteomes" id="UP000265742">
    <property type="component" value="Unassembled WGS sequence"/>
</dbReference>
<dbReference type="SUPFAM" id="SSF160379">
    <property type="entry name" value="SP0830-like"/>
    <property type="match status" value="1"/>
</dbReference>
<dbReference type="PANTHER" id="PTHR36439:SF1">
    <property type="entry name" value="DUF1697 DOMAIN-CONTAINING PROTEIN"/>
    <property type="match status" value="1"/>
</dbReference>
<protein>
    <submittedName>
        <fullName evidence="1">DUF1697 domain-containing protein</fullName>
    </submittedName>
</protein>
<proteinExistence type="predicted"/>
<organism evidence="1 2">
    <name type="scientific">Amnibacterium setariae</name>
    <dbReference type="NCBI Taxonomy" id="2306585"/>
    <lineage>
        <taxon>Bacteria</taxon>
        <taxon>Bacillati</taxon>
        <taxon>Actinomycetota</taxon>
        <taxon>Actinomycetes</taxon>
        <taxon>Micrococcales</taxon>
        <taxon>Microbacteriaceae</taxon>
        <taxon>Amnibacterium</taxon>
    </lineage>
</organism>
<dbReference type="EMBL" id="QXTG01000001">
    <property type="protein sequence ID" value="RIX30557.1"/>
    <property type="molecule type" value="Genomic_DNA"/>
</dbReference>
<dbReference type="Gene3D" id="3.30.70.1280">
    <property type="entry name" value="SP0830-like domains"/>
    <property type="match status" value="1"/>
</dbReference>
<sequence>MALLRGVNVGGVRFAMADLRAALEAAGSTDVRTVLASGNVLLTAAEDEPQRIADGVSAVIRERFGFDVAVIVVGLPVVRAAVDGYPFARTDDRHAYVVFAGDDRALADLGDAAAGLDPAEEQVARGDGVLYWDVPKGRTLDSPFGKRFGRWQKSGVVTTRNVNTLDKIVAAG</sequence>